<keyword evidence="3" id="KW-0012">Acyltransferase</keyword>
<evidence type="ECO:0000313" key="6">
    <source>
        <dbReference type="Proteomes" id="UP000230423"/>
    </source>
</evidence>
<dbReference type="PANTHER" id="PTHR18919:SF133">
    <property type="entry name" value="ACETYL-COA C-ACETYLTRANSFERASE"/>
    <property type="match status" value="1"/>
</dbReference>
<dbReference type="InterPro" id="IPR020616">
    <property type="entry name" value="Thiolase_N"/>
</dbReference>
<organism evidence="5 6">
    <name type="scientific">Teladorsagia circumcincta</name>
    <name type="common">Brown stomach worm</name>
    <name type="synonym">Ostertagia circumcincta</name>
    <dbReference type="NCBI Taxonomy" id="45464"/>
    <lineage>
        <taxon>Eukaryota</taxon>
        <taxon>Metazoa</taxon>
        <taxon>Ecdysozoa</taxon>
        <taxon>Nematoda</taxon>
        <taxon>Chromadorea</taxon>
        <taxon>Rhabditida</taxon>
        <taxon>Rhabditina</taxon>
        <taxon>Rhabditomorpha</taxon>
        <taxon>Strongyloidea</taxon>
        <taxon>Trichostrongylidae</taxon>
        <taxon>Teladorsagia</taxon>
    </lineage>
</organism>
<gene>
    <name evidence="5" type="ORF">TELCIR_02104</name>
</gene>
<dbReference type="Gene3D" id="3.40.47.10">
    <property type="match status" value="1"/>
</dbReference>
<feature type="domain" description="Thiolase N-terminal" evidence="4">
    <location>
        <begin position="6"/>
        <end position="76"/>
    </location>
</feature>
<dbReference type="Pfam" id="PF00108">
    <property type="entry name" value="Thiolase_N"/>
    <property type="match status" value="1"/>
</dbReference>
<evidence type="ECO:0000259" key="4">
    <source>
        <dbReference type="Pfam" id="PF00108"/>
    </source>
</evidence>
<evidence type="ECO:0000256" key="1">
    <source>
        <dbReference type="ARBA" id="ARBA00010982"/>
    </source>
</evidence>
<reference evidence="5 6" key="1">
    <citation type="submission" date="2015-09" db="EMBL/GenBank/DDBJ databases">
        <title>Draft genome of the parasitic nematode Teladorsagia circumcincta isolate WARC Sus (inbred).</title>
        <authorList>
            <person name="Mitreva M."/>
        </authorList>
    </citation>
    <scope>NUCLEOTIDE SEQUENCE [LARGE SCALE GENOMIC DNA]</scope>
    <source>
        <strain evidence="5 6">S</strain>
    </source>
</reference>
<evidence type="ECO:0000256" key="2">
    <source>
        <dbReference type="ARBA" id="ARBA00022679"/>
    </source>
</evidence>
<evidence type="ECO:0000313" key="5">
    <source>
        <dbReference type="EMBL" id="PIO75837.1"/>
    </source>
</evidence>
<accession>A0A2G9V023</accession>
<dbReference type="OrthoDB" id="5858513at2759"/>
<dbReference type="Proteomes" id="UP000230423">
    <property type="component" value="Unassembled WGS sequence"/>
</dbReference>
<dbReference type="InterPro" id="IPR016039">
    <property type="entry name" value="Thiolase-like"/>
</dbReference>
<protein>
    <recommendedName>
        <fullName evidence="4">Thiolase N-terminal domain-containing protein</fullName>
    </recommendedName>
</protein>
<dbReference type="PANTHER" id="PTHR18919">
    <property type="entry name" value="ACETYL-COA C-ACYLTRANSFERASE"/>
    <property type="match status" value="1"/>
</dbReference>
<dbReference type="GO" id="GO:0003985">
    <property type="term" value="F:acetyl-CoA C-acetyltransferase activity"/>
    <property type="evidence" value="ECO:0007669"/>
    <property type="project" value="TreeGrafter"/>
</dbReference>
<evidence type="ECO:0000256" key="3">
    <source>
        <dbReference type="ARBA" id="ARBA00023315"/>
    </source>
</evidence>
<keyword evidence="2" id="KW-0808">Transferase</keyword>
<dbReference type="AlphaFoldDB" id="A0A2G9V023"/>
<dbReference type="GO" id="GO:0005739">
    <property type="term" value="C:mitochondrion"/>
    <property type="evidence" value="ECO:0007669"/>
    <property type="project" value="TreeGrafter"/>
</dbReference>
<comment type="similarity">
    <text evidence="1">Belongs to the thiolase-like superfamily. Thiolase family.</text>
</comment>
<sequence>MSDDTVVILAGVRTPIASFRGSFASLGAVELAAKAGRTALERSGLSPNDIEETLVGAVLTANCGQNVARQVAIAIGA</sequence>
<proteinExistence type="inferred from homology"/>
<name>A0A2G9V023_TELCI</name>
<dbReference type="SUPFAM" id="SSF53901">
    <property type="entry name" value="Thiolase-like"/>
    <property type="match status" value="1"/>
</dbReference>
<keyword evidence="6" id="KW-1185">Reference proteome</keyword>
<dbReference type="EMBL" id="KZ345102">
    <property type="protein sequence ID" value="PIO75837.1"/>
    <property type="molecule type" value="Genomic_DNA"/>
</dbReference>
<dbReference type="GO" id="GO:0006635">
    <property type="term" value="P:fatty acid beta-oxidation"/>
    <property type="evidence" value="ECO:0007669"/>
    <property type="project" value="TreeGrafter"/>
</dbReference>